<evidence type="ECO:0000313" key="2">
    <source>
        <dbReference type="Proteomes" id="UP000831113"/>
    </source>
</evidence>
<organism evidence="1 2">
    <name type="scientific">Hymenobacter tibetensis</name>
    <dbReference type="NCBI Taxonomy" id="497967"/>
    <lineage>
        <taxon>Bacteria</taxon>
        <taxon>Pseudomonadati</taxon>
        <taxon>Bacteroidota</taxon>
        <taxon>Cytophagia</taxon>
        <taxon>Cytophagales</taxon>
        <taxon>Hymenobacteraceae</taxon>
        <taxon>Hymenobacter</taxon>
    </lineage>
</organism>
<proteinExistence type="predicted"/>
<reference evidence="1 2" key="1">
    <citation type="submission" date="2022-03" db="EMBL/GenBank/DDBJ databases">
        <title>Hymenobactersp. isolated from the air.</title>
        <authorList>
            <person name="Won M."/>
            <person name="Kwon S.-W."/>
        </authorList>
    </citation>
    <scope>NUCLEOTIDE SEQUENCE [LARGE SCALE GENOMIC DNA]</scope>
    <source>
        <strain evidence="1 2">KACC 21982</strain>
    </source>
</reference>
<dbReference type="RefSeq" id="WP_243799205.1">
    <property type="nucleotide sequence ID" value="NZ_CP094669.1"/>
</dbReference>
<dbReference type="Proteomes" id="UP000831113">
    <property type="component" value="Chromosome"/>
</dbReference>
<gene>
    <name evidence="1" type="ORF">MTX78_01315</name>
</gene>
<dbReference type="Gene3D" id="2.60.40.1120">
    <property type="entry name" value="Carboxypeptidase-like, regulatory domain"/>
    <property type="match status" value="1"/>
</dbReference>
<keyword evidence="2" id="KW-1185">Reference proteome</keyword>
<accession>A0ABY4D081</accession>
<dbReference type="InterPro" id="IPR008969">
    <property type="entry name" value="CarboxyPept-like_regulatory"/>
</dbReference>
<protein>
    <submittedName>
        <fullName evidence="1">Carboxypeptidase-like regulatory domain-containing protein</fullName>
    </submittedName>
</protein>
<dbReference type="SUPFAM" id="SSF49464">
    <property type="entry name" value="Carboxypeptidase regulatory domain-like"/>
    <property type="match status" value="1"/>
</dbReference>
<evidence type="ECO:0000313" key="1">
    <source>
        <dbReference type="EMBL" id="UOG75249.1"/>
    </source>
</evidence>
<dbReference type="Pfam" id="PF13715">
    <property type="entry name" value="CarbopepD_reg_2"/>
    <property type="match status" value="1"/>
</dbReference>
<sequence>MKLTASPFNPESGELLPVYRDAYLNGDLSRESAKAVEQYLGRDADLAHETLNRWQDLQATEPSAVVAPTWVEKQIQFIRTEPVRFRRRAASMVGATVLLGTMVFAGTNLPTTSLPTEGAALTATAALEAAEASSAASSMRLMTVRGRILDEEGAPLVGATVMHAGSSQGVSTNAKGEYLLHVPAGASTLQYGYGGYQDEEITLKSGGTNNVTLLPKKHMQADQEQVQKQKRRWWKF</sequence>
<name>A0ABY4D081_9BACT</name>
<dbReference type="EMBL" id="CP094669">
    <property type="protein sequence ID" value="UOG75249.1"/>
    <property type="molecule type" value="Genomic_DNA"/>
</dbReference>